<evidence type="ECO:0000256" key="2">
    <source>
        <dbReference type="ARBA" id="ARBA00022618"/>
    </source>
</evidence>
<proteinExistence type="inferred from homology"/>
<evidence type="ECO:0000313" key="9">
    <source>
        <dbReference type="Proteomes" id="UP000297031"/>
    </source>
</evidence>
<keyword evidence="9" id="KW-1185">Reference proteome</keyword>
<dbReference type="InterPro" id="IPR050696">
    <property type="entry name" value="FtsA/MreB"/>
</dbReference>
<keyword evidence="2 5" id="KW-0132">Cell division</keyword>
<dbReference type="Pfam" id="PF14450">
    <property type="entry name" value="FtsA"/>
    <property type="match status" value="1"/>
</dbReference>
<evidence type="ECO:0000256" key="5">
    <source>
        <dbReference type="PIRNR" id="PIRNR003101"/>
    </source>
</evidence>
<accession>A0A4V1D1Y5</accession>
<comment type="subunit">
    <text evidence="5">Interacts with FtsZ.</text>
</comment>
<dbReference type="InterPro" id="IPR003494">
    <property type="entry name" value="SHS2_FtsA"/>
</dbReference>
<feature type="domain" description="SHS2" evidence="7">
    <location>
        <begin position="6"/>
        <end position="197"/>
    </location>
</feature>
<gene>
    <name evidence="8" type="primary">ftsA</name>
    <name evidence="8" type="ORF">E7746_13540</name>
</gene>
<dbReference type="PIRSF" id="PIRSF003101">
    <property type="entry name" value="FtsA"/>
    <property type="match status" value="1"/>
</dbReference>
<dbReference type="InterPro" id="IPR020823">
    <property type="entry name" value="Cell_div_FtsA"/>
</dbReference>
<keyword evidence="4 5" id="KW-0131">Cell cycle</keyword>
<dbReference type="OrthoDB" id="9768127at2"/>
<dbReference type="Proteomes" id="UP000297031">
    <property type="component" value="Chromosome"/>
</dbReference>
<dbReference type="InterPro" id="IPR043129">
    <property type="entry name" value="ATPase_NBD"/>
</dbReference>
<evidence type="ECO:0000256" key="1">
    <source>
        <dbReference type="ARBA" id="ARBA00022475"/>
    </source>
</evidence>
<feature type="compositionally biased region" description="Basic and acidic residues" evidence="6">
    <location>
        <begin position="423"/>
        <end position="444"/>
    </location>
</feature>
<organism evidence="8 9">
    <name type="scientific">Muribaculum gordoncarteri</name>
    <dbReference type="NCBI Taxonomy" id="2530390"/>
    <lineage>
        <taxon>Bacteria</taxon>
        <taxon>Pseudomonadati</taxon>
        <taxon>Bacteroidota</taxon>
        <taxon>Bacteroidia</taxon>
        <taxon>Bacteroidales</taxon>
        <taxon>Muribaculaceae</taxon>
        <taxon>Muribaculum</taxon>
    </lineage>
</organism>
<dbReference type="SUPFAM" id="SSF53067">
    <property type="entry name" value="Actin-like ATPase domain"/>
    <property type="match status" value="2"/>
</dbReference>
<dbReference type="KEGG" id="mgod:E7746_13540"/>
<evidence type="ECO:0000259" key="7">
    <source>
        <dbReference type="SMART" id="SM00842"/>
    </source>
</evidence>
<feature type="compositionally biased region" description="Acidic residues" evidence="6">
    <location>
        <begin position="393"/>
        <end position="404"/>
    </location>
</feature>
<sequence length="457" mass="51043">MEQKYIVALEIGSSHIRAAVGVVDESGVLTILAVEDENAINVVRYGWIQNVEEVSNRINKLIKKLENYQSISPRKIKSVYVSIGGRSTMATSRQIVRHFDDGVDITDKIIQQIKDEARQMVVSDRKVIEVLPREFAVDNLDCPNPVGTVGRNIKAEINLVTCKPVIGYSNIQRAVTERQQLNIKGEIVRQSAIADLVLTSDEKKLGCMLVDFGAETTTVSMYKNGTLRYFETLPLGSRNITRDIMSLNHTEENAEQLKKVLGDVVNVEPNYRKHDFDGDATEVNNYVRARAGEIIVNIIEQPKYAGYKISSDLPGGIIIVGAGAKLKGFTDQLASQSGLNVRLGNIPGTIRISDPKLQSLDFIDVIALLNAAARRNPQECTEVPVQVNVTYDYDDSYDEDDDDEPGPRPIKGKEKKEKKEKKPKVEEKREPKGPSKLSQWKDRLATMLFNEADENDE</sequence>
<dbReference type="GO" id="GO:0009898">
    <property type="term" value="C:cytoplasmic side of plasma membrane"/>
    <property type="evidence" value="ECO:0007669"/>
    <property type="project" value="TreeGrafter"/>
</dbReference>
<dbReference type="Pfam" id="PF02491">
    <property type="entry name" value="SHS2_FTSA"/>
    <property type="match status" value="1"/>
</dbReference>
<evidence type="ECO:0000256" key="3">
    <source>
        <dbReference type="ARBA" id="ARBA00023136"/>
    </source>
</evidence>
<reference evidence="8 9" key="1">
    <citation type="submission" date="2019-02" db="EMBL/GenBank/DDBJ databases">
        <title>Isolation and identification of novel species under the genus Muribaculum.</title>
        <authorList>
            <person name="Miyake S."/>
            <person name="Ding Y."/>
            <person name="Low A."/>
            <person name="Soh M."/>
            <person name="Seedorf H."/>
        </authorList>
    </citation>
    <scope>NUCLEOTIDE SEQUENCE [LARGE SCALE GENOMIC DNA]</scope>
    <source>
        <strain evidence="8 9">TLL-A4</strain>
    </source>
</reference>
<name>A0A4V1D1Y5_9BACT</name>
<comment type="similarity">
    <text evidence="5">Belongs to the FtsA/MreB family.</text>
</comment>
<comment type="function">
    <text evidence="5">Cell division protein that is involved in the assembly of the Z ring. May serve as a membrane anchor for the Z ring.</text>
</comment>
<feature type="region of interest" description="Disordered" evidence="6">
    <location>
        <begin position="393"/>
        <end position="457"/>
    </location>
</feature>
<dbReference type="NCBIfam" id="TIGR01174">
    <property type="entry name" value="ftsA"/>
    <property type="match status" value="1"/>
</dbReference>
<dbReference type="EMBL" id="CP039393">
    <property type="protein sequence ID" value="QCD36828.1"/>
    <property type="molecule type" value="Genomic_DNA"/>
</dbReference>
<dbReference type="Gene3D" id="3.30.420.40">
    <property type="match status" value="1"/>
</dbReference>
<keyword evidence="1" id="KW-1003">Cell membrane</keyword>
<dbReference type="GO" id="GO:0051301">
    <property type="term" value="P:cell division"/>
    <property type="evidence" value="ECO:0007669"/>
    <property type="project" value="UniProtKB-KW"/>
</dbReference>
<dbReference type="PANTHER" id="PTHR32432">
    <property type="entry name" value="CELL DIVISION PROTEIN FTSA-RELATED"/>
    <property type="match status" value="1"/>
</dbReference>
<dbReference type="GO" id="GO:0032153">
    <property type="term" value="C:cell division site"/>
    <property type="evidence" value="ECO:0007669"/>
    <property type="project" value="TreeGrafter"/>
</dbReference>
<dbReference type="AlphaFoldDB" id="A0A4V1D1Y5"/>
<dbReference type="SMART" id="SM00842">
    <property type="entry name" value="FtsA"/>
    <property type="match status" value="1"/>
</dbReference>
<evidence type="ECO:0000256" key="4">
    <source>
        <dbReference type="ARBA" id="ARBA00023306"/>
    </source>
</evidence>
<evidence type="ECO:0000256" key="6">
    <source>
        <dbReference type="SAM" id="MobiDB-lite"/>
    </source>
</evidence>
<dbReference type="PANTHER" id="PTHR32432:SF4">
    <property type="entry name" value="CELL DIVISION PROTEIN FTSA"/>
    <property type="match status" value="1"/>
</dbReference>
<protein>
    <recommendedName>
        <fullName evidence="5">Cell division protein FtsA</fullName>
    </recommendedName>
</protein>
<keyword evidence="3" id="KW-0472">Membrane</keyword>
<evidence type="ECO:0000313" key="8">
    <source>
        <dbReference type="EMBL" id="QCD36828.1"/>
    </source>
</evidence>
<dbReference type="RefSeq" id="WP_136411149.1">
    <property type="nucleotide sequence ID" value="NZ_CP039393.1"/>
</dbReference>